<feature type="domain" description="Calcineurin-like phosphoesterase" evidence="1">
    <location>
        <begin position="2"/>
        <end position="196"/>
    </location>
</feature>
<evidence type="ECO:0000259" key="1">
    <source>
        <dbReference type="Pfam" id="PF00149"/>
    </source>
</evidence>
<dbReference type="PANTHER" id="PTHR42850:SF4">
    <property type="entry name" value="ZINC-DEPENDENT ENDOPOLYPHOSPHATASE"/>
    <property type="match status" value="1"/>
</dbReference>
<evidence type="ECO:0000313" key="3">
    <source>
        <dbReference type="Proteomes" id="UP000295515"/>
    </source>
</evidence>
<dbReference type="InterPro" id="IPR004843">
    <property type="entry name" value="Calcineurin-like_PHP"/>
</dbReference>
<dbReference type="GO" id="GO:0005737">
    <property type="term" value="C:cytoplasm"/>
    <property type="evidence" value="ECO:0007669"/>
    <property type="project" value="TreeGrafter"/>
</dbReference>
<gene>
    <name evidence="2" type="ORF">EDD60_13911</name>
</gene>
<dbReference type="Proteomes" id="UP000295515">
    <property type="component" value="Unassembled WGS sequence"/>
</dbReference>
<dbReference type="Pfam" id="PF00149">
    <property type="entry name" value="Metallophos"/>
    <property type="match status" value="1"/>
</dbReference>
<proteinExistence type="predicted"/>
<evidence type="ECO:0000313" key="2">
    <source>
        <dbReference type="EMBL" id="TCV90952.1"/>
    </source>
</evidence>
<dbReference type="Gene3D" id="3.60.21.10">
    <property type="match status" value="1"/>
</dbReference>
<dbReference type="GO" id="GO:0110154">
    <property type="term" value="P:RNA decapping"/>
    <property type="evidence" value="ECO:0007669"/>
    <property type="project" value="TreeGrafter"/>
</dbReference>
<name>A0A4R3YG83_9FIRM</name>
<dbReference type="EMBL" id="SMCQ01000039">
    <property type="protein sequence ID" value="TCV90952.1"/>
    <property type="molecule type" value="Genomic_DNA"/>
</dbReference>
<dbReference type="GO" id="GO:0016791">
    <property type="term" value="F:phosphatase activity"/>
    <property type="evidence" value="ECO:0007669"/>
    <property type="project" value="TreeGrafter"/>
</dbReference>
<accession>A0A4R3YG83</accession>
<protein>
    <submittedName>
        <fullName evidence="2">Serine/threonine protein phosphatase 1</fullName>
    </submittedName>
</protein>
<dbReference type="RefSeq" id="WP_066444186.1">
    <property type="nucleotide sequence ID" value="NZ_JANKBF010000033.1"/>
</dbReference>
<dbReference type="PANTHER" id="PTHR42850">
    <property type="entry name" value="METALLOPHOSPHOESTERASE"/>
    <property type="match status" value="1"/>
</dbReference>
<reference evidence="2 3" key="1">
    <citation type="submission" date="2019-03" db="EMBL/GenBank/DDBJ databases">
        <title>Genomic Encyclopedia of Type Strains, Phase IV (KMG-IV): sequencing the most valuable type-strain genomes for metagenomic binning, comparative biology and taxonomic classification.</title>
        <authorList>
            <person name="Goeker M."/>
        </authorList>
    </citation>
    <scope>NUCLEOTIDE SEQUENCE [LARGE SCALE GENOMIC DNA]</scope>
    <source>
        <strain evidence="2 3">DSM 29487</strain>
    </source>
</reference>
<dbReference type="InterPro" id="IPR050126">
    <property type="entry name" value="Ap4A_hydrolase"/>
</dbReference>
<dbReference type="GO" id="GO:0008803">
    <property type="term" value="F:bis(5'-nucleosyl)-tetraphosphatase (symmetrical) activity"/>
    <property type="evidence" value="ECO:0007669"/>
    <property type="project" value="TreeGrafter"/>
</dbReference>
<dbReference type="GeneID" id="98916884"/>
<dbReference type="SUPFAM" id="SSF56300">
    <property type="entry name" value="Metallo-dependent phosphatases"/>
    <property type="match status" value="1"/>
</dbReference>
<organism evidence="2 3">
    <name type="scientific">Longibaculum muris</name>
    <dbReference type="NCBI Taxonomy" id="1796628"/>
    <lineage>
        <taxon>Bacteria</taxon>
        <taxon>Bacillati</taxon>
        <taxon>Bacillota</taxon>
        <taxon>Erysipelotrichia</taxon>
        <taxon>Erysipelotrichales</taxon>
        <taxon>Coprobacillaceae</taxon>
        <taxon>Longibaculum</taxon>
    </lineage>
</organism>
<dbReference type="AlphaFoldDB" id="A0A4R3YG83"/>
<keyword evidence="3" id="KW-1185">Reference proteome</keyword>
<dbReference type="InterPro" id="IPR029052">
    <property type="entry name" value="Metallo-depent_PP-like"/>
</dbReference>
<comment type="caution">
    <text evidence="2">The sequence shown here is derived from an EMBL/GenBank/DDBJ whole genome shotgun (WGS) entry which is preliminary data.</text>
</comment>
<sequence length="233" mass="27038">MIYVMSDLHGEYEKYKAMLDKIQLRDEDTLFVLGDVIDRGNQGIRILLDMMNRENVCPISGNHEYMASCCFGWLKNGITQENMNKLKDEQVQDLADWMANGAYPTIRELTLLSRDEQDAVFEYVLNFPLYEVVYVKQQKYILVHAGLGNFNPLKELSDYTIDELVWQRPKLEKRLFDNLETFVVCGHTPTPLICGEAKIYHYHQQIFIDCGASFQGGKLGCLCLDTMEEYYID</sequence>